<keyword evidence="3 5" id="KW-1133">Transmembrane helix</keyword>
<reference evidence="7" key="1">
    <citation type="journal article" date="2018" name="Genome Biol.">
        <title>SKESA: strategic k-mer extension for scrupulous assemblies.</title>
        <authorList>
            <person name="Souvorov A."/>
            <person name="Agarwala R."/>
            <person name="Lipman D.J."/>
        </authorList>
    </citation>
    <scope>NUCLEOTIDE SEQUENCE</scope>
    <source>
        <strain evidence="7">CT18</strain>
    </source>
</reference>
<dbReference type="Pfam" id="PF04932">
    <property type="entry name" value="Wzy_C"/>
    <property type="match status" value="1"/>
</dbReference>
<feature type="transmembrane region" description="Helical" evidence="5">
    <location>
        <begin position="385"/>
        <end position="401"/>
    </location>
</feature>
<evidence type="ECO:0000256" key="1">
    <source>
        <dbReference type="ARBA" id="ARBA00004141"/>
    </source>
</evidence>
<feature type="transmembrane region" description="Helical" evidence="5">
    <location>
        <begin position="363"/>
        <end position="379"/>
    </location>
</feature>
<organism evidence="7">
    <name type="scientific">Salmonella enterica subsp. enterica serovar Typhi str. CT18</name>
    <dbReference type="NCBI Taxonomy" id="220341"/>
    <lineage>
        <taxon>Bacteria</taxon>
        <taxon>Pseudomonadati</taxon>
        <taxon>Pseudomonadota</taxon>
        <taxon>Gammaproteobacteria</taxon>
        <taxon>Enterobacterales</taxon>
        <taxon>Enterobacteriaceae</taxon>
        <taxon>Salmonella</taxon>
    </lineage>
</organism>
<evidence type="ECO:0000259" key="6">
    <source>
        <dbReference type="Pfam" id="PF04932"/>
    </source>
</evidence>
<dbReference type="NCBIfam" id="NF012031">
    <property type="entry name" value="PRK15487.1"/>
    <property type="match status" value="1"/>
</dbReference>
<keyword evidence="2 5" id="KW-0812">Transmembrane</keyword>
<reference evidence="7" key="2">
    <citation type="submission" date="2019-01" db="EMBL/GenBank/DDBJ databases">
        <authorList>
            <consortium name="NCBI Pathogen Detection Project"/>
        </authorList>
    </citation>
    <scope>NUCLEOTIDE SEQUENCE</scope>
    <source>
        <strain evidence="7">CT18</strain>
    </source>
</reference>
<feature type="transmembrane region" description="Helical" evidence="5">
    <location>
        <begin position="324"/>
        <end position="343"/>
    </location>
</feature>
<comment type="subcellular location">
    <subcellularLocation>
        <location evidence="1">Membrane</location>
        <topology evidence="1">Multi-pass membrane protein</topology>
    </subcellularLocation>
</comment>
<dbReference type="InterPro" id="IPR051533">
    <property type="entry name" value="WaaL-like"/>
</dbReference>
<dbReference type="AlphaFoldDB" id="A0A715QYT6"/>
<evidence type="ECO:0000256" key="3">
    <source>
        <dbReference type="ARBA" id="ARBA00022989"/>
    </source>
</evidence>
<feature type="transmembrane region" description="Helical" evidence="5">
    <location>
        <begin position="189"/>
        <end position="221"/>
    </location>
</feature>
<feature type="domain" description="O-antigen ligase-related" evidence="6">
    <location>
        <begin position="195"/>
        <end position="339"/>
    </location>
</feature>
<feature type="transmembrane region" description="Helical" evidence="5">
    <location>
        <begin position="67"/>
        <end position="84"/>
    </location>
</feature>
<evidence type="ECO:0000256" key="5">
    <source>
        <dbReference type="SAM" id="Phobius"/>
    </source>
</evidence>
<evidence type="ECO:0000313" key="7">
    <source>
        <dbReference type="EMBL" id="HAD4881642.1"/>
    </source>
</evidence>
<keyword evidence="4 5" id="KW-0472">Membrane</keyword>
<proteinExistence type="predicted"/>
<keyword evidence="7" id="KW-0436">Ligase</keyword>
<feature type="transmembrane region" description="Helical" evidence="5">
    <location>
        <begin position="127"/>
        <end position="147"/>
    </location>
</feature>
<gene>
    <name evidence="7" type="primary">rfaL</name>
    <name evidence="7" type="ORF">G1U82_16165</name>
</gene>
<comment type="caution">
    <text evidence="7">The sequence shown here is derived from an EMBL/GenBank/DDBJ whole genome shotgun (WGS) entry which is preliminary data.</text>
</comment>
<feature type="transmembrane region" description="Helical" evidence="5">
    <location>
        <begin position="228"/>
        <end position="246"/>
    </location>
</feature>
<evidence type="ECO:0000256" key="2">
    <source>
        <dbReference type="ARBA" id="ARBA00022692"/>
    </source>
</evidence>
<protein>
    <submittedName>
        <fullName evidence="7">O-antigen ligase RfaL</fullName>
    </submittedName>
</protein>
<sequence length="404" mass="46060">MLTTSLTLNKEKWKPIWNKALVFLFVATYFLDGITRYKHLIIILMVITAIYQVSRSPKSFPPLFKNSVFYSAAVLSLILVYSILISPDMKESFKEFENTVLEGFLLYTLLIPVLLKDETKETIAKIVLFSFLTSLGLRCLAESILYIEDYNKGIMPFISYAHRHMSDSMVFLFPALLNIWLFRKNSIKLVFLVLSAIYLFFIQGTLSRGGWLAVLIVGVLWAILNRQWKLIGVGAILLAIIGALVITQHTNKPDPEHLLYKLQQTDSSYRYTNGTQGTAWILIQENPIKGYGYGNDVYDSVYNKRVVDYPTWTFKESIGPHNTILYIWFSAGILGLASLAYLYGAIIRETASSTFRKVEISPYNAHLLLFLSFVGFYIVRGNFEQVDIAQIGIITGFLLALRNR</sequence>
<dbReference type="PANTHER" id="PTHR37422:SF17">
    <property type="entry name" value="O-ANTIGEN LIGASE"/>
    <property type="match status" value="1"/>
</dbReference>
<dbReference type="GO" id="GO:0016874">
    <property type="term" value="F:ligase activity"/>
    <property type="evidence" value="ECO:0007669"/>
    <property type="project" value="UniProtKB-KW"/>
</dbReference>
<evidence type="ECO:0000256" key="4">
    <source>
        <dbReference type="ARBA" id="ARBA00023136"/>
    </source>
</evidence>
<dbReference type="PANTHER" id="PTHR37422">
    <property type="entry name" value="TEICHURONIC ACID BIOSYNTHESIS PROTEIN TUAE"/>
    <property type="match status" value="1"/>
</dbReference>
<feature type="transmembrane region" description="Helical" evidence="5">
    <location>
        <begin position="16"/>
        <end position="32"/>
    </location>
</feature>
<feature type="transmembrane region" description="Helical" evidence="5">
    <location>
        <begin position="168"/>
        <end position="183"/>
    </location>
</feature>
<dbReference type="InterPro" id="IPR007016">
    <property type="entry name" value="O-antigen_ligase-rel_domated"/>
</dbReference>
<name>A0A715QYT6_SALTI</name>
<dbReference type="GO" id="GO:0016020">
    <property type="term" value="C:membrane"/>
    <property type="evidence" value="ECO:0007669"/>
    <property type="project" value="UniProtKB-SubCell"/>
</dbReference>
<dbReference type="EMBL" id="DAAPCS010000017">
    <property type="protein sequence ID" value="HAD4881642.1"/>
    <property type="molecule type" value="Genomic_DNA"/>
</dbReference>
<accession>A0A715QYT6</accession>